<feature type="transmembrane region" description="Helical" evidence="8">
    <location>
        <begin position="98"/>
        <end position="124"/>
    </location>
</feature>
<keyword evidence="4" id="KW-0813">Transport</keyword>
<keyword evidence="5 8" id="KW-1133">Transmembrane helix</keyword>
<accession>A0A085LSR1</accession>
<name>A0A085LSR1_9BILA</name>
<evidence type="ECO:0000313" key="9">
    <source>
        <dbReference type="EMBL" id="KFD48007.1"/>
    </source>
</evidence>
<dbReference type="Pfam" id="PF01758">
    <property type="entry name" value="SBF"/>
    <property type="match status" value="1"/>
</dbReference>
<sequence length="594" mass="66027">MADSLCLYLLTILGYECLSMWTKRKFAFMFSLLSVSLHRRKGSAAAFLRERQYPTRSTVFRTTPQFGRLLVLRKQIPFVHQSSSSCGMASNRRVRCPFALLLYFLAAVISSLLTATMAALSYAINVSFVPEQPKLLTENDNMTVSALVRYDPVIPDGPVDYDGTHKLCYSDPQFKVTSLTPKIIAVDYEDLSAMELPPAKSPNNKNITFVVTGKFLGHGFVRFETICSDKNGNNKSHSFLYRMAVTRTEDTLGYVFIGVLSILLCIANFIMASEIKLEVVWSVIKRPVAPAIGFFCQFVLMPLISFAVAQIAFIPYGMTAMGLGVFTAGCSPGGGASNAYTYLLDGNIDLSVTMTFLSMVFAYGMMPLWMHLLARHILASSAVQNIQMPYKNIGISLLMLIIPLNLGVVLWRYKRTWAEKAKKILRPFFFFVIVFICTFGVYSNLYMFKVMTLRALVAGLCVPWMGFAAGMAMAMLLRQPRENVVAISLETGIQNTGIAIVMLQLSFPKPDSDIASVMPVIVALFTPVPVLAAMAFYYGRIWLPKLREYWKFGKGVSVRDKGNSYSSAAESIRLPERNDGPTNGLAKSEGAVFY</sequence>
<evidence type="ECO:0008006" key="11">
    <source>
        <dbReference type="Google" id="ProtNLM"/>
    </source>
</evidence>
<evidence type="ECO:0000256" key="8">
    <source>
        <dbReference type="SAM" id="Phobius"/>
    </source>
</evidence>
<feature type="transmembrane region" description="Helical" evidence="8">
    <location>
        <begin position="350"/>
        <end position="373"/>
    </location>
</feature>
<comment type="similarity">
    <text evidence="2">Belongs to the bile acid:sodium symporter (BASS) (TC 2.A.28) family.</text>
</comment>
<dbReference type="InterPro" id="IPR002657">
    <property type="entry name" value="BilAc:Na_symport/Acr3"/>
</dbReference>
<dbReference type="Proteomes" id="UP000030764">
    <property type="component" value="Unassembled WGS sequence"/>
</dbReference>
<evidence type="ECO:0000256" key="5">
    <source>
        <dbReference type="ARBA" id="ARBA00022989"/>
    </source>
</evidence>
<feature type="transmembrane region" description="Helical" evidence="8">
    <location>
        <begin position="517"/>
        <end position="538"/>
    </location>
</feature>
<dbReference type="InterPro" id="IPR038770">
    <property type="entry name" value="Na+/solute_symporter_sf"/>
</dbReference>
<dbReference type="EMBL" id="KL363306">
    <property type="protein sequence ID" value="KFD48007.1"/>
    <property type="molecule type" value="Genomic_DNA"/>
</dbReference>
<feature type="region of interest" description="Disordered" evidence="7">
    <location>
        <begin position="569"/>
        <end position="594"/>
    </location>
</feature>
<organism evidence="9 10">
    <name type="scientific">Trichuris suis</name>
    <name type="common">pig whipworm</name>
    <dbReference type="NCBI Taxonomy" id="68888"/>
    <lineage>
        <taxon>Eukaryota</taxon>
        <taxon>Metazoa</taxon>
        <taxon>Ecdysozoa</taxon>
        <taxon>Nematoda</taxon>
        <taxon>Enoplea</taxon>
        <taxon>Dorylaimia</taxon>
        <taxon>Trichinellida</taxon>
        <taxon>Trichuridae</taxon>
        <taxon>Trichuris</taxon>
    </lineage>
</organism>
<reference evidence="9 10" key="1">
    <citation type="journal article" date="2014" name="Nat. Genet.">
        <title>Genome and transcriptome of the porcine whipworm Trichuris suis.</title>
        <authorList>
            <person name="Jex A.R."/>
            <person name="Nejsum P."/>
            <person name="Schwarz E.M."/>
            <person name="Hu L."/>
            <person name="Young N.D."/>
            <person name="Hall R.S."/>
            <person name="Korhonen P.K."/>
            <person name="Liao S."/>
            <person name="Thamsborg S."/>
            <person name="Xia J."/>
            <person name="Xu P."/>
            <person name="Wang S."/>
            <person name="Scheerlinck J.P."/>
            <person name="Hofmann A."/>
            <person name="Sternberg P.W."/>
            <person name="Wang J."/>
            <person name="Gasser R.B."/>
        </authorList>
    </citation>
    <scope>NUCLEOTIDE SEQUENCE [LARGE SCALE GENOMIC DNA]</scope>
    <source>
        <strain evidence="9">DCEP-RM93M</strain>
    </source>
</reference>
<dbReference type="PANTHER" id="PTHR10361">
    <property type="entry name" value="SODIUM-BILE ACID COTRANSPORTER"/>
    <property type="match status" value="1"/>
</dbReference>
<evidence type="ECO:0000256" key="1">
    <source>
        <dbReference type="ARBA" id="ARBA00004141"/>
    </source>
</evidence>
<keyword evidence="4" id="KW-0769">Symport</keyword>
<feature type="transmembrane region" description="Helical" evidence="8">
    <location>
        <begin position="425"/>
        <end position="443"/>
    </location>
</feature>
<feature type="transmembrane region" description="Helical" evidence="8">
    <location>
        <begin position="320"/>
        <end position="343"/>
    </location>
</feature>
<feature type="transmembrane region" description="Helical" evidence="8">
    <location>
        <begin position="292"/>
        <end position="314"/>
    </location>
</feature>
<evidence type="ECO:0000256" key="2">
    <source>
        <dbReference type="ARBA" id="ARBA00006528"/>
    </source>
</evidence>
<dbReference type="AlphaFoldDB" id="A0A085LSR1"/>
<dbReference type="PANTHER" id="PTHR10361:SF28">
    <property type="entry name" value="P3 PROTEIN-RELATED"/>
    <property type="match status" value="1"/>
</dbReference>
<feature type="transmembrane region" description="Helical" evidence="8">
    <location>
        <begin position="393"/>
        <end position="413"/>
    </location>
</feature>
<feature type="transmembrane region" description="Helical" evidence="8">
    <location>
        <begin position="455"/>
        <end position="477"/>
    </location>
</feature>
<protein>
    <recommendedName>
        <fullName evidence="11">Sodium bile acid symporter family protein</fullName>
    </recommendedName>
</protein>
<evidence type="ECO:0000256" key="7">
    <source>
        <dbReference type="SAM" id="MobiDB-lite"/>
    </source>
</evidence>
<evidence type="ECO:0000256" key="6">
    <source>
        <dbReference type="ARBA" id="ARBA00023136"/>
    </source>
</evidence>
<feature type="transmembrane region" description="Helical" evidence="8">
    <location>
        <begin position="251"/>
        <end position="271"/>
    </location>
</feature>
<evidence type="ECO:0000256" key="4">
    <source>
        <dbReference type="ARBA" id="ARBA00022847"/>
    </source>
</evidence>
<dbReference type="Gene3D" id="1.20.1530.20">
    <property type="match status" value="1"/>
</dbReference>
<proteinExistence type="inferred from homology"/>
<dbReference type="InterPro" id="IPR004710">
    <property type="entry name" value="Bilac:Na_transpt"/>
</dbReference>
<comment type="subcellular location">
    <subcellularLocation>
        <location evidence="1">Membrane</location>
        <topology evidence="1">Multi-pass membrane protein</topology>
    </subcellularLocation>
</comment>
<evidence type="ECO:0000256" key="3">
    <source>
        <dbReference type="ARBA" id="ARBA00022692"/>
    </source>
</evidence>
<evidence type="ECO:0000313" key="10">
    <source>
        <dbReference type="Proteomes" id="UP000030764"/>
    </source>
</evidence>
<dbReference type="GO" id="GO:0015293">
    <property type="term" value="F:symporter activity"/>
    <property type="evidence" value="ECO:0007669"/>
    <property type="project" value="UniProtKB-KW"/>
</dbReference>
<keyword evidence="6 8" id="KW-0472">Membrane</keyword>
<keyword evidence="10" id="KW-1185">Reference proteome</keyword>
<keyword evidence="3 8" id="KW-0812">Transmembrane</keyword>
<dbReference type="GO" id="GO:0016020">
    <property type="term" value="C:membrane"/>
    <property type="evidence" value="ECO:0007669"/>
    <property type="project" value="UniProtKB-SubCell"/>
</dbReference>
<gene>
    <name evidence="9" type="ORF">M513_11089</name>
</gene>